<dbReference type="PANTHER" id="PTHR43687:SF1">
    <property type="entry name" value="FERREDOXIN III"/>
    <property type="match status" value="1"/>
</dbReference>
<dbReference type="PANTHER" id="PTHR43687">
    <property type="entry name" value="ADENYLYLSULFATE REDUCTASE, BETA SUBUNIT"/>
    <property type="match status" value="1"/>
</dbReference>
<protein>
    <submittedName>
        <fullName evidence="6">4Fe-4S binding protein</fullName>
    </submittedName>
</protein>
<dbReference type="InterPro" id="IPR050572">
    <property type="entry name" value="Fe-S_Ferredoxin"/>
</dbReference>
<dbReference type="PROSITE" id="PS00198">
    <property type="entry name" value="4FE4S_FER_1"/>
    <property type="match status" value="1"/>
</dbReference>
<evidence type="ECO:0000256" key="1">
    <source>
        <dbReference type="ARBA" id="ARBA00022485"/>
    </source>
</evidence>
<dbReference type="Proteomes" id="UP000677687">
    <property type="component" value="Unassembled WGS sequence"/>
</dbReference>
<keyword evidence="1" id="KW-0004">4Fe-4S</keyword>
<dbReference type="InterPro" id="IPR017900">
    <property type="entry name" value="4Fe4S_Fe_S_CS"/>
</dbReference>
<comment type="caution">
    <text evidence="6">The sequence shown here is derived from an EMBL/GenBank/DDBJ whole genome shotgun (WGS) entry which is preliminary data.</text>
</comment>
<evidence type="ECO:0000313" key="6">
    <source>
        <dbReference type="EMBL" id="MBS3057384.1"/>
    </source>
</evidence>
<evidence type="ECO:0000256" key="3">
    <source>
        <dbReference type="ARBA" id="ARBA00023004"/>
    </source>
</evidence>
<keyword evidence="3" id="KW-0408">Iron</keyword>
<name>A0A8T4KTY2_9ARCH</name>
<reference evidence="6" key="1">
    <citation type="submission" date="2021-03" db="EMBL/GenBank/DDBJ databases">
        <authorList>
            <person name="Jaffe A."/>
        </authorList>
    </citation>
    <scope>NUCLEOTIDE SEQUENCE</scope>
    <source>
        <strain evidence="6">RIFCSPHIGHO2_01_FULL_AR10_44_11</strain>
    </source>
</reference>
<evidence type="ECO:0000256" key="2">
    <source>
        <dbReference type="ARBA" id="ARBA00022723"/>
    </source>
</evidence>
<evidence type="ECO:0000313" key="7">
    <source>
        <dbReference type="Proteomes" id="UP000677687"/>
    </source>
</evidence>
<keyword evidence="4" id="KW-0411">Iron-sulfur</keyword>
<sequence length="62" mass="6700">MGVRNNWKKCAYCGGCVGVCPVQALRLNETRLFVDNAKCINCNACVLICPVGANELAPDLKE</sequence>
<dbReference type="InterPro" id="IPR017896">
    <property type="entry name" value="4Fe4S_Fe-S-bd"/>
</dbReference>
<dbReference type="SUPFAM" id="SSF54862">
    <property type="entry name" value="4Fe-4S ferredoxins"/>
    <property type="match status" value="1"/>
</dbReference>
<evidence type="ECO:0000259" key="5">
    <source>
        <dbReference type="PROSITE" id="PS51379"/>
    </source>
</evidence>
<gene>
    <name evidence="6" type="ORF">J4415_02035</name>
</gene>
<proteinExistence type="predicted"/>
<dbReference type="Pfam" id="PF12838">
    <property type="entry name" value="Fer4_7"/>
    <property type="match status" value="1"/>
</dbReference>
<accession>A0A8T4KTY2</accession>
<reference evidence="6" key="2">
    <citation type="submission" date="2021-05" db="EMBL/GenBank/DDBJ databases">
        <title>Protein family content uncovers lineage relationships and bacterial pathway maintenance mechanisms in DPANN archaea.</title>
        <authorList>
            <person name="Castelle C.J."/>
            <person name="Meheust R."/>
            <person name="Jaffe A.L."/>
            <person name="Seitz K."/>
            <person name="Gong X."/>
            <person name="Baker B.J."/>
            <person name="Banfield J.F."/>
        </authorList>
    </citation>
    <scope>NUCLEOTIDE SEQUENCE</scope>
    <source>
        <strain evidence="6">RIFCSPHIGHO2_01_FULL_AR10_44_11</strain>
    </source>
</reference>
<dbReference type="PROSITE" id="PS51379">
    <property type="entry name" value="4FE4S_FER_2"/>
    <property type="match status" value="2"/>
</dbReference>
<dbReference type="AlphaFoldDB" id="A0A8T4KTY2"/>
<evidence type="ECO:0000256" key="4">
    <source>
        <dbReference type="ARBA" id="ARBA00023014"/>
    </source>
</evidence>
<feature type="domain" description="4Fe-4S ferredoxin-type" evidence="5">
    <location>
        <begin position="1"/>
        <end position="29"/>
    </location>
</feature>
<dbReference type="GO" id="GO:0016491">
    <property type="term" value="F:oxidoreductase activity"/>
    <property type="evidence" value="ECO:0007669"/>
    <property type="project" value="UniProtKB-ARBA"/>
</dbReference>
<dbReference type="GO" id="GO:0046872">
    <property type="term" value="F:metal ion binding"/>
    <property type="evidence" value="ECO:0007669"/>
    <property type="project" value="UniProtKB-KW"/>
</dbReference>
<organism evidence="6 7">
    <name type="scientific">Candidatus Iainarchaeum sp</name>
    <dbReference type="NCBI Taxonomy" id="3101447"/>
    <lineage>
        <taxon>Archaea</taxon>
        <taxon>Candidatus Iainarchaeota</taxon>
        <taxon>Candidatus Iainarchaeia</taxon>
        <taxon>Candidatus Iainarchaeales</taxon>
        <taxon>Candidatus Iainarchaeaceae</taxon>
        <taxon>Candidatus Iainarchaeum</taxon>
    </lineage>
</organism>
<feature type="domain" description="4Fe-4S ferredoxin-type" evidence="5">
    <location>
        <begin position="30"/>
        <end position="59"/>
    </location>
</feature>
<dbReference type="Gene3D" id="3.30.70.20">
    <property type="match status" value="1"/>
</dbReference>
<keyword evidence="2" id="KW-0479">Metal-binding</keyword>
<dbReference type="EMBL" id="JAGVWD010000027">
    <property type="protein sequence ID" value="MBS3057384.1"/>
    <property type="molecule type" value="Genomic_DNA"/>
</dbReference>
<dbReference type="GO" id="GO:0051539">
    <property type="term" value="F:4 iron, 4 sulfur cluster binding"/>
    <property type="evidence" value="ECO:0007669"/>
    <property type="project" value="UniProtKB-KW"/>
</dbReference>